<feature type="domain" description="Peptidoglycan beta-N-acetylmuramidase NamZ C-terminal" evidence="2">
    <location>
        <begin position="257"/>
        <end position="414"/>
    </location>
</feature>
<reference evidence="3" key="1">
    <citation type="submission" date="2018-06" db="EMBL/GenBank/DDBJ databases">
        <authorList>
            <person name="Zhirakovskaya E."/>
        </authorList>
    </citation>
    <scope>NUCLEOTIDE SEQUENCE</scope>
</reference>
<dbReference type="Gene3D" id="3.90.1150.140">
    <property type="match status" value="1"/>
</dbReference>
<proteinExistence type="predicted"/>
<dbReference type="Gene3D" id="3.40.50.12170">
    <property type="entry name" value="Uncharacterised protein PF07075, DUF1343"/>
    <property type="match status" value="1"/>
</dbReference>
<dbReference type="EMBL" id="UOGD01000291">
    <property type="protein sequence ID" value="VAX25113.1"/>
    <property type="molecule type" value="Genomic_DNA"/>
</dbReference>
<accession>A0A3B1CK76</accession>
<dbReference type="PANTHER" id="PTHR42915">
    <property type="entry name" value="HYPOTHETICAL 460 KDA PROTEIN IN FEUA-SIGW INTERGENIC REGION [PRECURSOR]"/>
    <property type="match status" value="1"/>
</dbReference>
<dbReference type="PIRSF" id="PIRSF016719">
    <property type="entry name" value="UCP016719"/>
    <property type="match status" value="1"/>
</dbReference>
<evidence type="ECO:0000259" key="1">
    <source>
        <dbReference type="Pfam" id="PF07075"/>
    </source>
</evidence>
<evidence type="ECO:0000313" key="3">
    <source>
        <dbReference type="EMBL" id="VAX25113.1"/>
    </source>
</evidence>
<dbReference type="Pfam" id="PF20732">
    <property type="entry name" value="NamZ_C"/>
    <property type="match status" value="1"/>
</dbReference>
<dbReference type="InterPro" id="IPR008302">
    <property type="entry name" value="NamZ"/>
</dbReference>
<protein>
    <submittedName>
        <fullName evidence="3">Protein YzbB</fullName>
    </submittedName>
</protein>
<dbReference type="Pfam" id="PF07075">
    <property type="entry name" value="NamZ_N"/>
    <property type="match status" value="1"/>
</dbReference>
<gene>
    <name evidence="3" type="ORF">MNBD_IGNAVI01-2158</name>
</gene>
<dbReference type="InterPro" id="IPR048502">
    <property type="entry name" value="NamZ_N"/>
</dbReference>
<dbReference type="InterPro" id="IPR048503">
    <property type="entry name" value="NamZ_C"/>
</dbReference>
<name>A0A3B1CK76_9ZZZZ</name>
<feature type="domain" description="Peptidoglycan beta-N-acetylmuramidase NamZ N-terminal" evidence="1">
    <location>
        <begin position="46"/>
        <end position="251"/>
    </location>
</feature>
<organism evidence="3">
    <name type="scientific">hydrothermal vent metagenome</name>
    <dbReference type="NCBI Taxonomy" id="652676"/>
    <lineage>
        <taxon>unclassified sequences</taxon>
        <taxon>metagenomes</taxon>
        <taxon>ecological metagenomes</taxon>
    </lineage>
</organism>
<dbReference type="GO" id="GO:0033922">
    <property type="term" value="F:peptidoglycan beta-N-acetylmuramidase activity"/>
    <property type="evidence" value="ECO:0007669"/>
    <property type="project" value="InterPro"/>
</dbReference>
<dbReference type="AlphaFoldDB" id="A0A3B1CK76"/>
<sequence>MRRLIILIVLITSFFTLTTFSQNPKVKLGIEVLVENNFDILQGKRVALVTNPSGVDSKLNSTIDILFNGEGFELIALFGPEHGIRGDVEGGDKIDNSTDAVTGLPVYSLYGKNRKPNKQMLRNVDIIVYDIQDIGCRSYTFISTLGKIMEAAVDYNKKVVVLDRPNPLGGNRIEGNIVEDGFFSFIGQYPIPYVYGLTVGELAKLINEQGMLTDGVLCSLEVVKMEGWKREYSFEDTGLLWVPTSPHIPHKDSPFFYVISGIVGELRDVISIGVGYTLPFQTFAYKDVNGIVLAKRLNNLQIDGLRFMPISYTPYYAFSAGKTISGVEVFITDHQTVPLMKTQLYVLQELRKMYPDYNIFEKTNSRHLSAFDKAMGTDKIRKEFMKKFRVSDVEEYLDKDVEPFRELSKKYYLYQ</sequence>
<evidence type="ECO:0000259" key="2">
    <source>
        <dbReference type="Pfam" id="PF20732"/>
    </source>
</evidence>
<dbReference type="PANTHER" id="PTHR42915:SF1">
    <property type="entry name" value="PEPTIDOGLYCAN BETA-N-ACETYLMURAMIDASE NAMZ"/>
    <property type="match status" value="1"/>
</dbReference>